<keyword evidence="6 12" id="KW-1133">Transmembrane helix</keyword>
<feature type="domain" description="HAMP" evidence="14">
    <location>
        <begin position="239"/>
        <end position="291"/>
    </location>
</feature>
<comment type="caution">
    <text evidence="15">The sequence shown here is derived from an EMBL/GenBank/DDBJ whole genome shotgun (WGS) entry which is preliminary data.</text>
</comment>
<evidence type="ECO:0000256" key="2">
    <source>
        <dbReference type="ARBA" id="ARBA00022475"/>
    </source>
</evidence>
<evidence type="ECO:0000256" key="9">
    <source>
        <dbReference type="ARBA" id="ARBA00029447"/>
    </source>
</evidence>
<dbReference type="PANTHER" id="PTHR32089">
    <property type="entry name" value="METHYL-ACCEPTING CHEMOTAXIS PROTEIN MCPB"/>
    <property type="match status" value="1"/>
</dbReference>
<dbReference type="PROSITE" id="PS50885">
    <property type="entry name" value="HAMP"/>
    <property type="match status" value="1"/>
</dbReference>
<organism evidence="15 16">
    <name type="scientific">Fredinandcohnia quinoae</name>
    <dbReference type="NCBI Taxonomy" id="2918902"/>
    <lineage>
        <taxon>Bacteria</taxon>
        <taxon>Bacillati</taxon>
        <taxon>Bacillota</taxon>
        <taxon>Bacilli</taxon>
        <taxon>Bacillales</taxon>
        <taxon>Bacillaceae</taxon>
        <taxon>Fredinandcohnia</taxon>
    </lineage>
</organism>
<keyword evidence="4" id="KW-0145">Chemotaxis</keyword>
<dbReference type="SMART" id="SM00283">
    <property type="entry name" value="MA"/>
    <property type="match status" value="1"/>
</dbReference>
<evidence type="ECO:0000256" key="8">
    <source>
        <dbReference type="ARBA" id="ARBA00023224"/>
    </source>
</evidence>
<dbReference type="PRINTS" id="PR00260">
    <property type="entry name" value="CHEMTRNSDUCR"/>
</dbReference>
<evidence type="ECO:0000259" key="13">
    <source>
        <dbReference type="PROSITE" id="PS50111"/>
    </source>
</evidence>
<feature type="transmembrane region" description="Helical" evidence="12">
    <location>
        <begin position="212"/>
        <end position="234"/>
    </location>
</feature>
<dbReference type="SMART" id="SM00304">
    <property type="entry name" value="HAMP"/>
    <property type="match status" value="1"/>
</dbReference>
<evidence type="ECO:0000256" key="11">
    <source>
        <dbReference type="SAM" id="MobiDB-lite"/>
    </source>
</evidence>
<dbReference type="CDD" id="cd11386">
    <property type="entry name" value="MCP_signal"/>
    <property type="match status" value="1"/>
</dbReference>
<accession>A0AAW5E7H0</accession>
<evidence type="ECO:0000256" key="5">
    <source>
        <dbReference type="ARBA" id="ARBA00022692"/>
    </source>
</evidence>
<reference evidence="15" key="1">
    <citation type="submission" date="2022-02" db="EMBL/GenBank/DDBJ databases">
        <title>Fredinandcohnia quinoae sp. nov. isolated from Chenopodium quinoa seeds.</title>
        <authorList>
            <person name="Saati-Santamaria Z."/>
            <person name="Flores-Felix J.D."/>
            <person name="Igual J.M."/>
            <person name="Velazquez E."/>
            <person name="Garcia-Fraile P."/>
            <person name="Martinez-Molina E."/>
        </authorList>
    </citation>
    <scope>NUCLEOTIDE SEQUENCE</scope>
    <source>
        <strain evidence="15">SECRCQ15</strain>
    </source>
</reference>
<evidence type="ECO:0000256" key="1">
    <source>
        <dbReference type="ARBA" id="ARBA00004651"/>
    </source>
</evidence>
<dbReference type="InterPro" id="IPR029151">
    <property type="entry name" value="Sensor-like_sf"/>
</dbReference>
<evidence type="ECO:0000256" key="10">
    <source>
        <dbReference type="PROSITE-ProRule" id="PRU00284"/>
    </source>
</evidence>
<dbReference type="GO" id="GO:0005886">
    <property type="term" value="C:plasma membrane"/>
    <property type="evidence" value="ECO:0007669"/>
    <property type="project" value="UniProtKB-SubCell"/>
</dbReference>
<dbReference type="AlphaFoldDB" id="A0AAW5E7H0"/>
<dbReference type="GO" id="GO:0007165">
    <property type="term" value="P:signal transduction"/>
    <property type="evidence" value="ECO:0007669"/>
    <property type="project" value="UniProtKB-KW"/>
</dbReference>
<dbReference type="InterPro" id="IPR004089">
    <property type="entry name" value="MCPsignal_dom"/>
</dbReference>
<keyword evidence="8 10" id="KW-0807">Transducer</keyword>
<evidence type="ECO:0000313" key="16">
    <source>
        <dbReference type="Proteomes" id="UP001431131"/>
    </source>
</evidence>
<dbReference type="SUPFAM" id="SSF58104">
    <property type="entry name" value="Methyl-accepting chemotaxis protein (MCP) signaling domain"/>
    <property type="match status" value="1"/>
</dbReference>
<dbReference type="Pfam" id="PF17202">
    <property type="entry name" value="sCache_3_3"/>
    <property type="match status" value="1"/>
</dbReference>
<dbReference type="CDD" id="cd06225">
    <property type="entry name" value="HAMP"/>
    <property type="match status" value="1"/>
</dbReference>
<dbReference type="Gene3D" id="6.10.340.10">
    <property type="match status" value="1"/>
</dbReference>
<evidence type="ECO:0000259" key="14">
    <source>
        <dbReference type="PROSITE" id="PS50885"/>
    </source>
</evidence>
<dbReference type="InterPro" id="IPR033463">
    <property type="entry name" value="sCache_3"/>
</dbReference>
<evidence type="ECO:0000256" key="7">
    <source>
        <dbReference type="ARBA" id="ARBA00023136"/>
    </source>
</evidence>
<dbReference type="GO" id="GO:0004888">
    <property type="term" value="F:transmembrane signaling receptor activity"/>
    <property type="evidence" value="ECO:0007669"/>
    <property type="project" value="InterPro"/>
</dbReference>
<evidence type="ECO:0000256" key="12">
    <source>
        <dbReference type="SAM" id="Phobius"/>
    </source>
</evidence>
<protein>
    <submittedName>
        <fullName evidence="15">Methyl-accepting chemotaxis protein</fullName>
    </submittedName>
</protein>
<comment type="subcellular location">
    <subcellularLocation>
        <location evidence="1">Cell membrane</location>
        <topology evidence="1">Multi-pass membrane protein</topology>
    </subcellularLocation>
</comment>
<comment type="similarity">
    <text evidence="9">Belongs to the methyl-accepting chemotaxis (MCP) protein family.</text>
</comment>
<dbReference type="InterPro" id="IPR003660">
    <property type="entry name" value="HAMP_dom"/>
</dbReference>
<keyword evidence="2" id="KW-1003">Cell membrane</keyword>
<keyword evidence="7 12" id="KW-0472">Membrane</keyword>
<name>A0AAW5E7H0_9BACI</name>
<evidence type="ECO:0000313" key="15">
    <source>
        <dbReference type="EMBL" id="MCH1625083.1"/>
    </source>
</evidence>
<evidence type="ECO:0000256" key="3">
    <source>
        <dbReference type="ARBA" id="ARBA00022481"/>
    </source>
</evidence>
<dbReference type="InterPro" id="IPR004090">
    <property type="entry name" value="Chemotax_Me-accpt_rcpt"/>
</dbReference>
<dbReference type="Proteomes" id="UP001431131">
    <property type="component" value="Unassembled WGS sequence"/>
</dbReference>
<dbReference type="EMBL" id="JAKTTI010000007">
    <property type="protein sequence ID" value="MCH1625083.1"/>
    <property type="molecule type" value="Genomic_DNA"/>
</dbReference>
<dbReference type="RefSeq" id="WP_240254041.1">
    <property type="nucleotide sequence ID" value="NZ_JAKTTI010000007.1"/>
</dbReference>
<feature type="domain" description="Methyl-accepting transducer" evidence="13">
    <location>
        <begin position="310"/>
        <end position="546"/>
    </location>
</feature>
<gene>
    <name evidence="15" type="ORF">MJG50_07065</name>
</gene>
<evidence type="ECO:0000256" key="6">
    <source>
        <dbReference type="ARBA" id="ARBA00022989"/>
    </source>
</evidence>
<dbReference type="Pfam" id="PF00015">
    <property type="entry name" value="MCPsignal"/>
    <property type="match status" value="1"/>
</dbReference>
<feature type="region of interest" description="Disordered" evidence="11">
    <location>
        <begin position="304"/>
        <end position="344"/>
    </location>
</feature>
<dbReference type="GO" id="GO:0006935">
    <property type="term" value="P:chemotaxis"/>
    <property type="evidence" value="ECO:0007669"/>
    <property type="project" value="UniProtKB-KW"/>
</dbReference>
<proteinExistence type="inferred from homology"/>
<dbReference type="Gene3D" id="1.10.287.950">
    <property type="entry name" value="Methyl-accepting chemotaxis protein"/>
    <property type="match status" value="1"/>
</dbReference>
<feature type="transmembrane region" description="Helical" evidence="12">
    <location>
        <begin position="44"/>
        <end position="65"/>
    </location>
</feature>
<dbReference type="Pfam" id="PF00672">
    <property type="entry name" value="HAMP"/>
    <property type="match status" value="1"/>
</dbReference>
<evidence type="ECO:0000256" key="4">
    <source>
        <dbReference type="ARBA" id="ARBA00022500"/>
    </source>
</evidence>
<dbReference type="SUPFAM" id="SSF103190">
    <property type="entry name" value="Sensory domain-like"/>
    <property type="match status" value="1"/>
</dbReference>
<dbReference type="PROSITE" id="PS50111">
    <property type="entry name" value="CHEMOTAXIS_TRANSDUC_2"/>
    <property type="match status" value="1"/>
</dbReference>
<keyword evidence="16" id="KW-1185">Reference proteome</keyword>
<keyword evidence="5 12" id="KW-0812">Transmembrane</keyword>
<keyword evidence="3" id="KW-0488">Methylation</keyword>
<dbReference type="PANTHER" id="PTHR32089:SF114">
    <property type="entry name" value="METHYL-ACCEPTING CHEMOTAXIS PROTEIN MCPB"/>
    <property type="match status" value="1"/>
</dbReference>
<sequence>MGRKGFNIKSGIKIKKGRKEHKINTRAKTKVERKGFSLKLGTKINLIVLVIILLLSAVVGSTVVYQINAGIKKFAVEKARGDLELAYNYIDGKYPGTWSESDGKLYKGAIALNENYTFVDQIGKLTGDTVTLFLNDTQVSTNVMKNGKRAIGSKATKEVADTVLKKGEKFYGQTKVSGENVQSAYMPIYDRNEKIIGMFYVGASQEIVKETIMNVTVMFLVILAVMIVLAYLIVHFFTSGLKRRLATISSALDKAGNGDFTTDITDRSGDELTGLAKSFNAMKSNLGGMIGEVLKTSEQVASSSEQLTAGAEQTSKATEEISNSIQQVASGAETSTENLEDSSVSLEEVTRGIQYIADHSSTITEAGVKATEQAKHGGDFVKKSADQIHAIDRSVNISGDVIKLLEKRSKEIGDITNAITEIANQTNLLALNAAIEAARAGEHGKGFAVVANEVRKLAEQSQNSATQITELINDIQKEMIRSNDSITQVKSDVKEGLVIIGKTEESFKEIVASMEEMGSRIDEMAATSEQIAAGAQEVSATVNNITKITRDTSMHSQSVAASTEEQLASMEEITSSANSLSEIAMNLQQLVSKFRV</sequence>